<accession>A0A2T8I535</accession>
<feature type="domain" description="DUF7653" evidence="3">
    <location>
        <begin position="617"/>
        <end position="739"/>
    </location>
</feature>
<feature type="coiled-coil region" evidence="1">
    <location>
        <begin position="802"/>
        <end position="829"/>
    </location>
</feature>
<name>A0A2T8I535_9POAL</name>
<dbReference type="InterPro" id="IPR056070">
    <property type="entry name" value="DUF7653"/>
</dbReference>
<gene>
    <name evidence="4" type="ORF">PAHAL_9G483900</name>
</gene>
<dbReference type="AlphaFoldDB" id="A0A2T8I535"/>
<feature type="region of interest" description="Disordered" evidence="2">
    <location>
        <begin position="11"/>
        <end position="75"/>
    </location>
</feature>
<dbReference type="Gramene" id="PVH32779">
    <property type="protein sequence ID" value="PVH32779"/>
    <property type="gene ID" value="PAHAL_9G483900"/>
</dbReference>
<dbReference type="Pfam" id="PF24670">
    <property type="entry name" value="DUF7653"/>
    <property type="match status" value="1"/>
</dbReference>
<proteinExistence type="predicted"/>
<organism evidence="4">
    <name type="scientific">Panicum hallii</name>
    <dbReference type="NCBI Taxonomy" id="206008"/>
    <lineage>
        <taxon>Eukaryota</taxon>
        <taxon>Viridiplantae</taxon>
        <taxon>Streptophyta</taxon>
        <taxon>Embryophyta</taxon>
        <taxon>Tracheophyta</taxon>
        <taxon>Spermatophyta</taxon>
        <taxon>Magnoliopsida</taxon>
        <taxon>Liliopsida</taxon>
        <taxon>Poales</taxon>
        <taxon>Poaceae</taxon>
        <taxon>PACMAD clade</taxon>
        <taxon>Panicoideae</taxon>
        <taxon>Panicodae</taxon>
        <taxon>Paniceae</taxon>
        <taxon>Panicinae</taxon>
        <taxon>Panicum</taxon>
        <taxon>Panicum sect. Panicum</taxon>
    </lineage>
</organism>
<protein>
    <recommendedName>
        <fullName evidence="3">DUF7653 domain-containing protein</fullName>
    </recommendedName>
</protein>
<dbReference type="PANTHER" id="PTHR47491:SF5">
    <property type="entry name" value="CAP-GLY DOMAIN LINKER"/>
    <property type="match status" value="1"/>
</dbReference>
<dbReference type="Proteomes" id="UP000243499">
    <property type="component" value="Chromosome 9"/>
</dbReference>
<feature type="coiled-coil region" evidence="1">
    <location>
        <begin position="418"/>
        <end position="636"/>
    </location>
</feature>
<dbReference type="PANTHER" id="PTHR47491">
    <property type="entry name" value="CAP-GLY DOMAIN LINKER"/>
    <property type="match status" value="1"/>
</dbReference>
<evidence type="ECO:0000259" key="3">
    <source>
        <dbReference type="Pfam" id="PF24670"/>
    </source>
</evidence>
<feature type="region of interest" description="Disordered" evidence="2">
    <location>
        <begin position="192"/>
        <end position="225"/>
    </location>
</feature>
<dbReference type="EMBL" id="CM008054">
    <property type="protein sequence ID" value="PVH32779.1"/>
    <property type="molecule type" value="Genomic_DNA"/>
</dbReference>
<feature type="coiled-coil region" evidence="1">
    <location>
        <begin position="872"/>
        <end position="906"/>
    </location>
</feature>
<keyword evidence="1" id="KW-0175">Coiled coil</keyword>
<evidence type="ECO:0000256" key="2">
    <source>
        <dbReference type="SAM" id="MobiDB-lite"/>
    </source>
</evidence>
<reference evidence="4" key="1">
    <citation type="submission" date="2018-04" db="EMBL/GenBank/DDBJ databases">
        <title>WGS assembly of Panicum hallii.</title>
        <authorList>
            <person name="Lovell J."/>
            <person name="Jenkins J."/>
            <person name="Lowry D."/>
            <person name="Mamidi S."/>
            <person name="Sreedasyam A."/>
            <person name="Weng X."/>
            <person name="Barry K."/>
            <person name="Bonette J."/>
            <person name="Campitelli B."/>
            <person name="Daum C."/>
            <person name="Gordon S."/>
            <person name="Gould B."/>
            <person name="Lipzen A."/>
            <person name="Macqueen A."/>
            <person name="Palacio-Mejia J."/>
            <person name="Plott C."/>
            <person name="Shakirov E."/>
            <person name="Shu S."/>
            <person name="Yoshinaga Y."/>
            <person name="Zane M."/>
            <person name="Rokhsar D."/>
            <person name="Grimwood J."/>
            <person name="Schmutz J."/>
            <person name="Juenger T."/>
        </authorList>
    </citation>
    <scope>NUCLEOTIDE SEQUENCE [LARGE SCALE GENOMIC DNA]</scope>
    <source>
        <strain evidence="4">FIL2</strain>
    </source>
</reference>
<evidence type="ECO:0000313" key="4">
    <source>
        <dbReference type="EMBL" id="PVH32779.1"/>
    </source>
</evidence>
<evidence type="ECO:0000256" key="1">
    <source>
        <dbReference type="SAM" id="Coils"/>
    </source>
</evidence>
<sequence>MRRFFSFRSFTSSAGNGKAAPANDAMNENKLDEGGTGRASQSPGARSFRSRSRHGASRNEESSHPQLRRSFSFSSSAIDRSLDERMMSRDIPCSMSNDSDAPGHIGEVECYTWSPERHPSRREYTIKVPNSHGFQETDSSHSRCQSCSTGHSPVSSPVALKCRPARLTNLLNKNEVLDLYIDSEQEVTRLNEKQNQKFPIRSTAPYLGQGRPPRPHSTAPSSPTLRKEIVESPSNIDIDDAWHSQLAHGGTNGTCKVASMCHGGGHDARHFKVSSEKLSHFEELRSQTMTTVEDIYEDLQDVRPPSPFFYSSSTDPVSSATSRYFAADISCHEESHGVHDFRLEQEADEKLLQRAKEVDACFMLSPLENRKLNALRDKRLDSTEMLQLIQGLIEDRKMLASELSSQIKARLTERFATKEEYKRSKLELETRTRRLEKEKIDIQSNLETELDRRSSDWSVKLERSQFEEQRLRERVREIAEQNVSFQREITLLQSYKVDATSRIKSLELQNKHLDNELQKVKVDHENLHNSLVESHDKLAQAIAERDKIRELLEDKAEANKALHKIIARLQRACNEQEKTIAGLRQGFGAELEKRAAGNSDMINRMQMELNRLTGVEQNLRKEIQSCTLEMESLRQENIAILNRLQRSEDGVNFSTILLDQELHARVESLQTQALSLLDDASQLCAKLLELIKPKSSKNSGDVDALVVIEHTLKYQSMNGGIENVKQRLRAIKSLLTEKQNKEETRQSAGGCLLGQEKVSGDDIETRLREEAVISRILKEKLLSKELDIEQLQSDLAASVRIQDVLQNEIQRVQDELRCLTHKSKHLEVQVSKKDGTINQIEQDFQESAKELTALRCMLRTVSDERDVSWQESKQLKRTVNGLQNEVASLKQKIKLLDEDIMLKESEILLRDGEISILRDSIDKPFDICSPRSLKQFGLE</sequence>